<feature type="domain" description="Response regulatory" evidence="8">
    <location>
        <begin position="2"/>
        <end position="116"/>
    </location>
</feature>
<proteinExistence type="predicted"/>
<keyword evidence="3" id="KW-0805">Transcription regulation</keyword>
<gene>
    <name evidence="10" type="ORF">UY17_C0012G0005</name>
</gene>
<dbReference type="Gene3D" id="6.10.250.690">
    <property type="match status" value="1"/>
</dbReference>
<evidence type="ECO:0000259" key="8">
    <source>
        <dbReference type="PROSITE" id="PS50110"/>
    </source>
</evidence>
<reference evidence="10 11" key="1">
    <citation type="journal article" date="2015" name="Nature">
        <title>rRNA introns, odd ribosomes, and small enigmatic genomes across a large radiation of phyla.</title>
        <authorList>
            <person name="Brown C.T."/>
            <person name="Hug L.A."/>
            <person name="Thomas B.C."/>
            <person name="Sharon I."/>
            <person name="Castelle C.J."/>
            <person name="Singh A."/>
            <person name="Wilkins M.J."/>
            <person name="Williams K.H."/>
            <person name="Banfield J.F."/>
        </authorList>
    </citation>
    <scope>NUCLEOTIDE SEQUENCE [LARGE SCALE GENOMIC DNA]</scope>
</reference>
<dbReference type="SUPFAM" id="SSF52172">
    <property type="entry name" value="CheY-like"/>
    <property type="match status" value="1"/>
</dbReference>
<name>A0A0G1U0R4_9BACT</name>
<accession>A0A0G1U0R4</accession>
<keyword evidence="5" id="KW-0804">Transcription</keyword>
<evidence type="ECO:0000256" key="1">
    <source>
        <dbReference type="ARBA" id="ARBA00022553"/>
    </source>
</evidence>
<dbReference type="EMBL" id="LCOZ01000012">
    <property type="protein sequence ID" value="KKU87646.1"/>
    <property type="molecule type" value="Genomic_DNA"/>
</dbReference>
<evidence type="ECO:0000256" key="6">
    <source>
        <dbReference type="PROSITE-ProRule" id="PRU00169"/>
    </source>
</evidence>
<evidence type="ECO:0000259" key="9">
    <source>
        <dbReference type="PROSITE" id="PS51755"/>
    </source>
</evidence>
<dbReference type="PROSITE" id="PS50110">
    <property type="entry name" value="RESPONSE_REGULATORY"/>
    <property type="match status" value="1"/>
</dbReference>
<dbReference type="InterPro" id="IPR036388">
    <property type="entry name" value="WH-like_DNA-bd_sf"/>
</dbReference>
<evidence type="ECO:0000313" key="11">
    <source>
        <dbReference type="Proteomes" id="UP000034772"/>
    </source>
</evidence>
<dbReference type="GO" id="GO:0000156">
    <property type="term" value="F:phosphorelay response regulator activity"/>
    <property type="evidence" value="ECO:0007669"/>
    <property type="project" value="TreeGrafter"/>
</dbReference>
<dbReference type="Pfam" id="PF00072">
    <property type="entry name" value="Response_reg"/>
    <property type="match status" value="1"/>
</dbReference>
<dbReference type="FunFam" id="1.10.10.10:FF:000005">
    <property type="entry name" value="Two-component system response regulator"/>
    <property type="match status" value="1"/>
</dbReference>
<dbReference type="Gene3D" id="3.40.50.2300">
    <property type="match status" value="1"/>
</dbReference>
<evidence type="ECO:0000313" key="10">
    <source>
        <dbReference type="EMBL" id="KKU87646.1"/>
    </source>
</evidence>
<keyword evidence="2" id="KW-0902">Two-component regulatory system</keyword>
<dbReference type="Proteomes" id="UP000034772">
    <property type="component" value="Unassembled WGS sequence"/>
</dbReference>
<feature type="modified residue" description="4-aspartylphosphate" evidence="6">
    <location>
        <position position="51"/>
    </location>
</feature>
<dbReference type="SMART" id="SM00448">
    <property type="entry name" value="REC"/>
    <property type="match status" value="1"/>
</dbReference>
<dbReference type="InterPro" id="IPR039420">
    <property type="entry name" value="WalR-like"/>
</dbReference>
<keyword evidence="1 6" id="KW-0597">Phosphoprotein</keyword>
<evidence type="ECO:0000256" key="2">
    <source>
        <dbReference type="ARBA" id="ARBA00023012"/>
    </source>
</evidence>
<evidence type="ECO:0000256" key="4">
    <source>
        <dbReference type="ARBA" id="ARBA00023125"/>
    </source>
</evidence>
<dbReference type="Pfam" id="PF00486">
    <property type="entry name" value="Trans_reg_C"/>
    <property type="match status" value="1"/>
</dbReference>
<evidence type="ECO:0000256" key="3">
    <source>
        <dbReference type="ARBA" id="ARBA00023015"/>
    </source>
</evidence>
<feature type="DNA-binding region" description="OmpR/PhoB-type" evidence="7">
    <location>
        <begin position="124"/>
        <end position="221"/>
    </location>
</feature>
<dbReference type="AlphaFoldDB" id="A0A0G1U0R4"/>
<comment type="caution">
    <text evidence="10">The sequence shown here is derived from an EMBL/GenBank/DDBJ whole genome shotgun (WGS) entry which is preliminary data.</text>
</comment>
<keyword evidence="4 7" id="KW-0238">DNA-binding</keyword>
<dbReference type="GO" id="GO:0032993">
    <property type="term" value="C:protein-DNA complex"/>
    <property type="evidence" value="ECO:0007669"/>
    <property type="project" value="TreeGrafter"/>
</dbReference>
<feature type="domain" description="OmpR/PhoB-type" evidence="9">
    <location>
        <begin position="124"/>
        <end position="221"/>
    </location>
</feature>
<sequence>MNLLIVENDKETLNFLKPSLRAEGFVVDTAEDGEAGSYKAQINDYDLIILDIGLPRKDGRQVCSEIRSAGKNMPILILSIKGEIETKVDLLSIGADDYITKPYSYAELAARVKALIRRPQKVEDQIFSVGDIELNLPKRSVYRAGKKVHLAPKEFFLLEFLLRNRGRVLTRQTILEHVWDMNADLFTNTVETHVTILRRKLKGRNKGDFIRTVSGTGYVID</sequence>
<dbReference type="GO" id="GO:0005829">
    <property type="term" value="C:cytosol"/>
    <property type="evidence" value="ECO:0007669"/>
    <property type="project" value="TreeGrafter"/>
</dbReference>
<dbReference type="PANTHER" id="PTHR48111:SF22">
    <property type="entry name" value="REGULATOR OF RPOS"/>
    <property type="match status" value="1"/>
</dbReference>
<evidence type="ECO:0000256" key="7">
    <source>
        <dbReference type="PROSITE-ProRule" id="PRU01091"/>
    </source>
</evidence>
<organism evidence="10 11">
    <name type="scientific">Candidatus Beckwithbacteria bacterium GW2011_GWC2_47_9</name>
    <dbReference type="NCBI Taxonomy" id="1618373"/>
    <lineage>
        <taxon>Bacteria</taxon>
        <taxon>Candidatus Beckwithiibacteriota</taxon>
    </lineage>
</organism>
<dbReference type="InterPro" id="IPR001867">
    <property type="entry name" value="OmpR/PhoB-type_DNA-bd"/>
</dbReference>
<dbReference type="InterPro" id="IPR011006">
    <property type="entry name" value="CheY-like_superfamily"/>
</dbReference>
<dbReference type="Gene3D" id="1.10.10.10">
    <property type="entry name" value="Winged helix-like DNA-binding domain superfamily/Winged helix DNA-binding domain"/>
    <property type="match status" value="1"/>
</dbReference>
<dbReference type="CDD" id="cd00383">
    <property type="entry name" value="trans_reg_C"/>
    <property type="match status" value="1"/>
</dbReference>
<dbReference type="GO" id="GO:0000976">
    <property type="term" value="F:transcription cis-regulatory region binding"/>
    <property type="evidence" value="ECO:0007669"/>
    <property type="project" value="TreeGrafter"/>
</dbReference>
<dbReference type="GO" id="GO:0006355">
    <property type="term" value="P:regulation of DNA-templated transcription"/>
    <property type="evidence" value="ECO:0007669"/>
    <property type="project" value="InterPro"/>
</dbReference>
<dbReference type="PANTHER" id="PTHR48111">
    <property type="entry name" value="REGULATOR OF RPOS"/>
    <property type="match status" value="1"/>
</dbReference>
<evidence type="ECO:0000256" key="5">
    <source>
        <dbReference type="ARBA" id="ARBA00023163"/>
    </source>
</evidence>
<dbReference type="PROSITE" id="PS51755">
    <property type="entry name" value="OMPR_PHOB"/>
    <property type="match status" value="1"/>
</dbReference>
<protein>
    <submittedName>
        <fullName evidence="10">Heavy metal response regulator</fullName>
    </submittedName>
</protein>
<dbReference type="SMART" id="SM00862">
    <property type="entry name" value="Trans_reg_C"/>
    <property type="match status" value="1"/>
</dbReference>
<dbReference type="InterPro" id="IPR001789">
    <property type="entry name" value="Sig_transdc_resp-reg_receiver"/>
</dbReference>